<sequence>MLVATTTDSLALVDPAVLKKAPSSISSCLNLLEAPTASSWAPDNACLFISSENTIQKYEPTSNTLRNVYLHEEKITHMVAKSANCVIFSAANEIHVLEGSHVSQTFASHKGLVNSLSLSNDNSLLASTSPGGIHVHNLALGSHSVMRGLGGIEDSTSTFDLHLRGRLLVASGRQLTVFDTTRPSGPTKTVVLNESATGDVLPVACSPFSKSLAAVATSGGFVGLVDLEKEKALIRTLNIKAPLTAISFSPEGTAIFLGTQTGKILVVDLRSLDKPPKAVIVSEIGSAVQTISIQKKTKNAIMKTHTESKKVATDPVPARRAAPAKSPVRKPTTPSSPVTRRVTSVTSPTKRVADPKKVLSPLRDPHGNAVRKVSAKLSATPTKVPVEAENPRRARTLPSATTALSTRKNSVSALSVPRTSPQRRPRAGSSASRVSAKEPPSTLVSASSSRPSSSTSRAGSRATQRTRTPSPRLPDVRADPVTPVPEHKQRKNAVGVLGLGTPDVDRWVRAGAEDTREKGKGKTVGFCDDDDADENPATTERQRVLSMQISPRRPVASTSASTESRSGSPALDGSLSANGATSGSPAGVGGGPAHELLRTIVQDVMYDFQRETKADMMGLHLDLLRMGRGWKTELRTLMDEYVGDLRDLREENQRLRLENERLRRGAY</sequence>
<dbReference type="SUPFAM" id="SSF50978">
    <property type="entry name" value="WD40 repeat-like"/>
    <property type="match status" value="1"/>
</dbReference>
<feature type="compositionally biased region" description="Low complexity" evidence="2">
    <location>
        <begin position="556"/>
        <end position="568"/>
    </location>
</feature>
<dbReference type="STRING" id="945553.A0A0D2MKM9"/>
<feature type="compositionally biased region" description="Basic and acidic residues" evidence="2">
    <location>
        <begin position="503"/>
        <end position="520"/>
    </location>
</feature>
<dbReference type="OrthoDB" id="1602884at2759"/>
<feature type="compositionally biased region" description="Polar residues" evidence="2">
    <location>
        <begin position="398"/>
        <end position="420"/>
    </location>
</feature>
<gene>
    <name evidence="3" type="ORF">HYPSUDRAFT_39052</name>
</gene>
<dbReference type="InterPro" id="IPR001680">
    <property type="entry name" value="WD40_rpt"/>
</dbReference>
<dbReference type="GO" id="GO:0000922">
    <property type="term" value="C:spindle pole"/>
    <property type="evidence" value="ECO:0007669"/>
    <property type="project" value="TreeGrafter"/>
</dbReference>
<feature type="region of interest" description="Disordered" evidence="2">
    <location>
        <begin position="307"/>
        <end position="591"/>
    </location>
</feature>
<evidence type="ECO:0000256" key="1">
    <source>
        <dbReference type="SAM" id="Coils"/>
    </source>
</evidence>
<dbReference type="InterPro" id="IPR036322">
    <property type="entry name" value="WD40_repeat_dom_sf"/>
</dbReference>
<dbReference type="GO" id="GO:0007020">
    <property type="term" value="P:microtubule nucleation"/>
    <property type="evidence" value="ECO:0007669"/>
    <property type="project" value="TreeGrafter"/>
</dbReference>
<dbReference type="PANTHER" id="PTHR44414">
    <property type="entry name" value="PROTEIN NEDD1"/>
    <property type="match status" value="1"/>
</dbReference>
<feature type="coiled-coil region" evidence="1">
    <location>
        <begin position="631"/>
        <end position="665"/>
    </location>
</feature>
<dbReference type="GO" id="GO:0005737">
    <property type="term" value="C:cytoplasm"/>
    <property type="evidence" value="ECO:0007669"/>
    <property type="project" value="TreeGrafter"/>
</dbReference>
<accession>A0A0D2MKM9</accession>
<dbReference type="SMART" id="SM00320">
    <property type="entry name" value="WD40"/>
    <property type="match status" value="2"/>
</dbReference>
<dbReference type="EMBL" id="KN817538">
    <property type="protein sequence ID" value="KJA24283.1"/>
    <property type="molecule type" value="Genomic_DNA"/>
</dbReference>
<dbReference type="GO" id="GO:0000278">
    <property type="term" value="P:mitotic cell cycle"/>
    <property type="evidence" value="ECO:0007669"/>
    <property type="project" value="TreeGrafter"/>
</dbReference>
<dbReference type="InterPro" id="IPR015943">
    <property type="entry name" value="WD40/YVTN_repeat-like_dom_sf"/>
</dbReference>
<keyword evidence="1" id="KW-0175">Coiled coil</keyword>
<reference evidence="4" key="1">
    <citation type="submission" date="2014-04" db="EMBL/GenBank/DDBJ databases">
        <title>Evolutionary Origins and Diversification of the Mycorrhizal Mutualists.</title>
        <authorList>
            <consortium name="DOE Joint Genome Institute"/>
            <consortium name="Mycorrhizal Genomics Consortium"/>
            <person name="Kohler A."/>
            <person name="Kuo A."/>
            <person name="Nagy L.G."/>
            <person name="Floudas D."/>
            <person name="Copeland A."/>
            <person name="Barry K.W."/>
            <person name="Cichocki N."/>
            <person name="Veneault-Fourrey C."/>
            <person name="LaButti K."/>
            <person name="Lindquist E.A."/>
            <person name="Lipzen A."/>
            <person name="Lundell T."/>
            <person name="Morin E."/>
            <person name="Murat C."/>
            <person name="Riley R."/>
            <person name="Ohm R."/>
            <person name="Sun H."/>
            <person name="Tunlid A."/>
            <person name="Henrissat B."/>
            <person name="Grigoriev I.V."/>
            <person name="Hibbett D.S."/>
            <person name="Martin F."/>
        </authorList>
    </citation>
    <scope>NUCLEOTIDE SEQUENCE [LARGE SCALE GENOMIC DNA]</scope>
    <source>
        <strain evidence="4">FD-334 SS-4</strain>
    </source>
</reference>
<feature type="compositionally biased region" description="Low complexity" evidence="2">
    <location>
        <begin position="325"/>
        <end position="350"/>
    </location>
</feature>
<dbReference type="GO" id="GO:0036064">
    <property type="term" value="C:ciliary basal body"/>
    <property type="evidence" value="ECO:0007669"/>
    <property type="project" value="TreeGrafter"/>
</dbReference>
<protein>
    <submittedName>
        <fullName evidence="3">Uncharacterized protein</fullName>
    </submittedName>
</protein>
<dbReference type="GO" id="GO:0043015">
    <property type="term" value="F:gamma-tubulin binding"/>
    <property type="evidence" value="ECO:0007669"/>
    <property type="project" value="TreeGrafter"/>
</dbReference>
<dbReference type="Gene3D" id="2.130.10.10">
    <property type="entry name" value="YVTN repeat-like/Quinoprotein amine dehydrogenase"/>
    <property type="match status" value="2"/>
</dbReference>
<keyword evidence="4" id="KW-1185">Reference proteome</keyword>
<evidence type="ECO:0000313" key="4">
    <source>
        <dbReference type="Proteomes" id="UP000054270"/>
    </source>
</evidence>
<proteinExistence type="predicted"/>
<evidence type="ECO:0000256" key="2">
    <source>
        <dbReference type="SAM" id="MobiDB-lite"/>
    </source>
</evidence>
<name>A0A0D2MKM9_HYPSF</name>
<evidence type="ECO:0000313" key="3">
    <source>
        <dbReference type="EMBL" id="KJA24283.1"/>
    </source>
</evidence>
<dbReference type="PANTHER" id="PTHR44414:SF1">
    <property type="entry name" value="PROTEIN NEDD1"/>
    <property type="match status" value="1"/>
</dbReference>
<feature type="compositionally biased region" description="Low complexity" evidence="2">
    <location>
        <begin position="439"/>
        <end position="468"/>
    </location>
</feature>
<dbReference type="GO" id="GO:0005814">
    <property type="term" value="C:centriole"/>
    <property type="evidence" value="ECO:0007669"/>
    <property type="project" value="TreeGrafter"/>
</dbReference>
<dbReference type="AlphaFoldDB" id="A0A0D2MKM9"/>
<dbReference type="InterPro" id="IPR052818">
    <property type="entry name" value="NEDD1_Spindle_Assembly"/>
</dbReference>
<dbReference type="OMA" id="MYDFRRE"/>
<dbReference type="Proteomes" id="UP000054270">
    <property type="component" value="Unassembled WGS sequence"/>
</dbReference>
<organism evidence="3 4">
    <name type="scientific">Hypholoma sublateritium (strain FD-334 SS-4)</name>
    <dbReference type="NCBI Taxonomy" id="945553"/>
    <lineage>
        <taxon>Eukaryota</taxon>
        <taxon>Fungi</taxon>
        <taxon>Dikarya</taxon>
        <taxon>Basidiomycota</taxon>
        <taxon>Agaricomycotina</taxon>
        <taxon>Agaricomycetes</taxon>
        <taxon>Agaricomycetidae</taxon>
        <taxon>Agaricales</taxon>
        <taxon>Agaricineae</taxon>
        <taxon>Strophariaceae</taxon>
        <taxon>Hypholoma</taxon>
    </lineage>
</organism>